<protein>
    <submittedName>
        <fullName evidence="12">Solute carrier family 40 member 1</fullName>
    </submittedName>
</protein>
<keyword evidence="6" id="KW-0479">Metal-binding</keyword>
<comment type="subcellular location">
    <subcellularLocation>
        <location evidence="1">Basolateral cell membrane</location>
        <topology evidence="1">Multi-pass membrane protein</topology>
    </subcellularLocation>
</comment>
<evidence type="ECO:0000256" key="6">
    <source>
        <dbReference type="ARBA" id="ARBA00022723"/>
    </source>
</evidence>
<feature type="transmembrane region" description="Helical" evidence="11">
    <location>
        <begin position="634"/>
        <end position="654"/>
    </location>
</feature>
<dbReference type="Pfam" id="PF06963">
    <property type="entry name" value="FPN1"/>
    <property type="match status" value="2"/>
</dbReference>
<dbReference type="CDD" id="cd17480">
    <property type="entry name" value="MFS_SLC40A1_like"/>
    <property type="match status" value="2"/>
</dbReference>
<keyword evidence="5 11" id="KW-0812">Transmembrane</keyword>
<keyword evidence="4" id="KW-1003">Cell membrane</keyword>
<feature type="transmembrane region" description="Helical" evidence="11">
    <location>
        <begin position="454"/>
        <end position="475"/>
    </location>
</feature>
<feature type="transmembrane region" description="Helical" evidence="11">
    <location>
        <begin position="525"/>
        <end position="545"/>
    </location>
</feature>
<reference evidence="12" key="1">
    <citation type="submission" date="2022-03" db="EMBL/GenBank/DDBJ databases">
        <authorList>
            <person name="Alioto T."/>
            <person name="Alioto T."/>
            <person name="Gomez Garrido J."/>
        </authorList>
    </citation>
    <scope>NUCLEOTIDE SEQUENCE</scope>
</reference>
<dbReference type="GO" id="GO:0017046">
    <property type="term" value="F:peptide hormone binding"/>
    <property type="evidence" value="ECO:0007669"/>
    <property type="project" value="TreeGrafter"/>
</dbReference>
<feature type="transmembrane region" description="Helical" evidence="11">
    <location>
        <begin position="718"/>
        <end position="741"/>
    </location>
</feature>
<feature type="transmembrane region" description="Helical" evidence="11">
    <location>
        <begin position="1054"/>
        <end position="1075"/>
    </location>
</feature>
<evidence type="ECO:0000256" key="11">
    <source>
        <dbReference type="SAM" id="Phobius"/>
    </source>
</evidence>
<dbReference type="Proteomes" id="UP001295444">
    <property type="component" value="Chromosome 07"/>
</dbReference>
<dbReference type="InterPro" id="IPR036259">
    <property type="entry name" value="MFS_trans_sf"/>
</dbReference>
<dbReference type="GO" id="GO:0046872">
    <property type="term" value="F:metal ion binding"/>
    <property type="evidence" value="ECO:0007669"/>
    <property type="project" value="UniProtKB-KW"/>
</dbReference>
<gene>
    <name evidence="12" type="ORF">PECUL_23A042761</name>
</gene>
<feature type="transmembrane region" description="Helical" evidence="11">
    <location>
        <begin position="377"/>
        <end position="396"/>
    </location>
</feature>
<comment type="similarity">
    <text evidence="2">Belongs to the ferroportin (FP) (TC 2.A.100) family. SLC40A subfamily.</text>
</comment>
<evidence type="ECO:0000256" key="5">
    <source>
        <dbReference type="ARBA" id="ARBA00022692"/>
    </source>
</evidence>
<keyword evidence="3" id="KW-0813">Transport</keyword>
<feature type="transmembrane region" description="Helical" evidence="11">
    <location>
        <begin position="310"/>
        <end position="336"/>
    </location>
</feature>
<name>A0AAD1SNE9_PELCU</name>
<keyword evidence="7 11" id="KW-1133">Transmembrane helix</keyword>
<feature type="transmembrane region" description="Helical" evidence="11">
    <location>
        <begin position="906"/>
        <end position="933"/>
    </location>
</feature>
<organism evidence="12 13">
    <name type="scientific">Pelobates cultripes</name>
    <name type="common">Western spadefoot toad</name>
    <dbReference type="NCBI Taxonomy" id="61616"/>
    <lineage>
        <taxon>Eukaryota</taxon>
        <taxon>Metazoa</taxon>
        <taxon>Chordata</taxon>
        <taxon>Craniata</taxon>
        <taxon>Vertebrata</taxon>
        <taxon>Euteleostomi</taxon>
        <taxon>Amphibia</taxon>
        <taxon>Batrachia</taxon>
        <taxon>Anura</taxon>
        <taxon>Pelobatoidea</taxon>
        <taxon>Pelobatidae</taxon>
        <taxon>Pelobates</taxon>
    </lineage>
</organism>
<evidence type="ECO:0000313" key="13">
    <source>
        <dbReference type="Proteomes" id="UP001295444"/>
    </source>
</evidence>
<feature type="transmembrane region" description="Helical" evidence="11">
    <location>
        <begin position="342"/>
        <end position="365"/>
    </location>
</feature>
<feature type="transmembrane region" description="Helical" evidence="11">
    <location>
        <begin position="939"/>
        <end position="962"/>
    </location>
</feature>
<evidence type="ECO:0000256" key="1">
    <source>
        <dbReference type="ARBA" id="ARBA00004554"/>
    </source>
</evidence>
<feature type="transmembrane region" description="Helical" evidence="11">
    <location>
        <begin position="1101"/>
        <end position="1117"/>
    </location>
</feature>
<dbReference type="PANTHER" id="PTHR11660:SF47">
    <property type="entry name" value="SOLUTE CARRIER FAMILY 40 MEMBER 1"/>
    <property type="match status" value="1"/>
</dbReference>
<feature type="transmembrane region" description="Helical" evidence="11">
    <location>
        <begin position="127"/>
        <end position="146"/>
    </location>
</feature>
<evidence type="ECO:0000256" key="2">
    <source>
        <dbReference type="ARBA" id="ARBA00006279"/>
    </source>
</evidence>
<feature type="transmembrane region" description="Helical" evidence="11">
    <location>
        <begin position="974"/>
        <end position="995"/>
    </location>
</feature>
<keyword evidence="13" id="KW-1185">Reference proteome</keyword>
<feature type="transmembrane region" description="Helical" evidence="11">
    <location>
        <begin position="95"/>
        <end position="115"/>
    </location>
</feature>
<evidence type="ECO:0000256" key="3">
    <source>
        <dbReference type="ARBA" id="ARBA00022448"/>
    </source>
</evidence>
<keyword evidence="8" id="KW-0408">Iron</keyword>
<feature type="transmembrane region" description="Helical" evidence="11">
    <location>
        <begin position="58"/>
        <end position="83"/>
    </location>
</feature>
<feature type="transmembrane region" description="Helical" evidence="11">
    <location>
        <begin position="804"/>
        <end position="823"/>
    </location>
</feature>
<keyword evidence="10 11" id="KW-0472">Membrane</keyword>
<keyword evidence="9" id="KW-0406">Ion transport</keyword>
<dbReference type="EMBL" id="OW240918">
    <property type="protein sequence ID" value="CAH2306537.1"/>
    <property type="molecule type" value="Genomic_DNA"/>
</dbReference>
<proteinExistence type="inferred from homology"/>
<evidence type="ECO:0000256" key="8">
    <source>
        <dbReference type="ARBA" id="ARBA00023004"/>
    </source>
</evidence>
<dbReference type="SUPFAM" id="SSF103473">
    <property type="entry name" value="MFS general substrate transporter"/>
    <property type="match status" value="2"/>
</dbReference>
<sequence>MARSEDQKTKEGCCGSCVNYFTSAKFLMYLGHSLSTWGDRMWHFAVSLFLVELYGNSLLLTAVYGLVVAGSVLLLGAIIGDWVDKNARLRVAQTSLIVQNVSVIICGFILMGVFLYKTQLLSMYQGWLLTICYILVITIANIANLASTAMSITIQRDWIVVVAGDDRSKLADMNATVRRIDQLTNILAPMAVGQIMTFGSPVIGCGFIAGWNLVSMCVEYMLLWKVYQKTPALAIKGGKKVDDQELKQLKIEVIDSNTNNNEKPTEDVSLMGDKGVAAIELPKEPGCGEKMSEPFRTFRDGWVAYYNQSVFWAGMGLAFLYMTVLGFDCITTGYAYTQGLSGSVLSILMGASAISGIMGTVAFTWLRKKCGLIRTGLISGIAQFSSLILCVISVFMPGSPLDLSISPFDDISTRFLEGEPLPTMSPGGVPEVFVTTDVQNLIYNSTATFTEPEVSIPLVSVSLLFAGVIAARVGLWSFDLTVTQLIQENVIESERGIINGVQNSMNYLLDLLHFIMVILGPNPEAFGLLVLISVSFVAMGHIMYFRYAYTNLELLQCIMIPKGTGNLKGSRKCQHASEGRSSVSQVGGEWMCWILQYLMYFSEYICLKGDRMWHFAVSVFLVELYGNSLLLTAVYGLVVSGSVLLLGAIIGDWVDRNPRLKDHKVGGCERVGGCESRVPVDNTSVIICGIILMVIFMYKAELTAQNNWILEKSWELCLLHSVLPTLCYALVIIIASIANLGSTATGITIERDWVVVVAGGDKCALAGMNATLRRIDQVTNILAPMAVGQVMTFGSLVIGCGFVVGWNLMSVCVEYLLLCKVYMKTPEMANKRKHEGTEQEIKELNATGLGADKESVSQEEILNEPDTFVFHKDQTTCESQKRETSTLSQILKPFLDGWVLYYKQPIFLAGMALSFLYMTVLGLDSITVGYAYTQNLSSSVISILIGISAIVGILGTVAFTWLQKKCGLVRTGSISGIAQLSCLMFCIVSVFMPGIPMDLSTSSYSNNNSRNNLEGSIFSTAAPRVWSGDNVTTELSNGSSTMNTADELGSNTTVLTSVILLFTGVITAKAGLWSFDLTVTQLIQENTDESSRGVVNGVQKSMNSFFDILHFILVIIAPNPEAFGLLVLISVSFVAMGHVMYYRYAYKTLGSKLYTCCQPALQN</sequence>
<accession>A0AAD1SNE9</accession>
<dbReference type="PANTHER" id="PTHR11660">
    <property type="entry name" value="SOLUTE CARRIER FAMILY 40 MEMBER"/>
    <property type="match status" value="1"/>
</dbReference>
<dbReference type="AlphaFoldDB" id="A0AAD1SNE9"/>
<evidence type="ECO:0000256" key="7">
    <source>
        <dbReference type="ARBA" id="ARBA00022989"/>
    </source>
</evidence>
<dbReference type="GO" id="GO:0016323">
    <property type="term" value="C:basolateral plasma membrane"/>
    <property type="evidence" value="ECO:0007669"/>
    <property type="project" value="UniProtKB-SubCell"/>
</dbReference>
<evidence type="ECO:0000313" key="12">
    <source>
        <dbReference type="EMBL" id="CAH2306537.1"/>
    </source>
</evidence>
<evidence type="ECO:0000256" key="4">
    <source>
        <dbReference type="ARBA" id="ARBA00022475"/>
    </source>
</evidence>
<evidence type="ECO:0000256" key="10">
    <source>
        <dbReference type="ARBA" id="ARBA00023136"/>
    </source>
</evidence>
<evidence type="ECO:0000256" key="9">
    <source>
        <dbReference type="ARBA" id="ARBA00023065"/>
    </source>
</evidence>
<dbReference type="GO" id="GO:0005381">
    <property type="term" value="F:iron ion transmembrane transporter activity"/>
    <property type="evidence" value="ECO:0007669"/>
    <property type="project" value="InterPro"/>
</dbReference>
<feature type="transmembrane region" description="Helical" evidence="11">
    <location>
        <begin position="1123"/>
        <end position="1142"/>
    </location>
</feature>
<dbReference type="InterPro" id="IPR009716">
    <property type="entry name" value="Ferroportin-1"/>
</dbReference>